<reference evidence="1 2" key="1">
    <citation type="submission" date="2018-02" db="EMBL/GenBank/DDBJ databases">
        <title>Comparative genomes isolates from brazilian mangrove.</title>
        <authorList>
            <person name="Araujo J.E."/>
            <person name="Taketani R.G."/>
            <person name="Silva M.C.P."/>
            <person name="Loureco M.V."/>
            <person name="Andreote F.D."/>
        </authorList>
    </citation>
    <scope>NUCLEOTIDE SEQUENCE [LARGE SCALE GENOMIC DNA]</scope>
    <source>
        <strain evidence="1 2">Nap-Phe MGV</strain>
    </source>
</reference>
<protein>
    <submittedName>
        <fullName evidence="1">Uncharacterized protein</fullName>
    </submittedName>
</protein>
<evidence type="ECO:0000313" key="1">
    <source>
        <dbReference type="EMBL" id="PQO45315.1"/>
    </source>
</evidence>
<evidence type="ECO:0000313" key="2">
    <source>
        <dbReference type="Proteomes" id="UP000237819"/>
    </source>
</evidence>
<dbReference type="Proteomes" id="UP000237819">
    <property type="component" value="Unassembled WGS sequence"/>
</dbReference>
<name>A0A2S8GLL0_9BACT</name>
<dbReference type="EMBL" id="PUHZ01000015">
    <property type="protein sequence ID" value="PQO45315.1"/>
    <property type="molecule type" value="Genomic_DNA"/>
</dbReference>
<gene>
    <name evidence="1" type="ORF">C5Y93_15290</name>
</gene>
<dbReference type="AlphaFoldDB" id="A0A2S8GLL0"/>
<dbReference type="RefSeq" id="WP_105336295.1">
    <property type="nucleotide sequence ID" value="NZ_PUHZ01000015.1"/>
</dbReference>
<proteinExistence type="predicted"/>
<comment type="caution">
    <text evidence="1">The sequence shown here is derived from an EMBL/GenBank/DDBJ whole genome shotgun (WGS) entry which is preliminary data.</text>
</comment>
<sequence>MHENNEHLVLDSTDSPARVLWVDTLLRLFTPPKKALPEHLNEEAAHEVRLHWAHCEVACDMYATEYSPLDVFTHWDELSRHVHLKEIHRIRDFVSSMDTTGYDEQEQQAHEKAMKIMEEVIDYAENGREEGDETLFSWEQE</sequence>
<accession>A0A2S8GLL0</accession>
<dbReference type="OrthoDB" id="300970at2"/>
<organism evidence="1 2">
    <name type="scientific">Blastopirellula marina</name>
    <dbReference type="NCBI Taxonomy" id="124"/>
    <lineage>
        <taxon>Bacteria</taxon>
        <taxon>Pseudomonadati</taxon>
        <taxon>Planctomycetota</taxon>
        <taxon>Planctomycetia</taxon>
        <taxon>Pirellulales</taxon>
        <taxon>Pirellulaceae</taxon>
        <taxon>Blastopirellula</taxon>
    </lineage>
</organism>